<protein>
    <submittedName>
        <fullName evidence="1">Uncharacterized protein</fullName>
    </submittedName>
</protein>
<accession>A0A2K8SHJ6</accession>
<evidence type="ECO:0000313" key="2">
    <source>
        <dbReference type="Proteomes" id="UP000232003"/>
    </source>
</evidence>
<reference evidence="1 2" key="1">
    <citation type="submission" date="2017-11" db="EMBL/GenBank/DDBJ databases">
        <title>Complete genome of a free-living desiccation-tolerant cyanobacterium and its photosynthetic adaptation to extreme terrestrial habitat.</title>
        <authorList>
            <person name="Shang J."/>
        </authorList>
    </citation>
    <scope>NUCLEOTIDE SEQUENCE [LARGE SCALE GENOMIC DNA]</scope>
    <source>
        <strain evidence="1 2">CCNUN1</strain>
    </source>
</reference>
<dbReference type="Proteomes" id="UP000232003">
    <property type="component" value="Chromosome"/>
</dbReference>
<proteinExistence type="predicted"/>
<keyword evidence="2" id="KW-1185">Reference proteome</keyword>
<dbReference type="AlphaFoldDB" id="A0A2K8SHJ6"/>
<evidence type="ECO:0000313" key="1">
    <source>
        <dbReference type="EMBL" id="AUB34908.1"/>
    </source>
</evidence>
<sequence>MGSGGQGAGGREQGRRIFPSAPCTPPLCLLYPIPNIDQYVLKSMT</sequence>
<gene>
    <name evidence="1" type="ORF">COO91_00750</name>
</gene>
<dbReference type="EMBL" id="CP024785">
    <property type="protein sequence ID" value="AUB34908.1"/>
    <property type="molecule type" value="Genomic_DNA"/>
</dbReference>
<name>A0A2K8SHJ6_9NOSO</name>
<organism evidence="1 2">
    <name type="scientific">Nostoc flagelliforme CCNUN1</name>
    <dbReference type="NCBI Taxonomy" id="2038116"/>
    <lineage>
        <taxon>Bacteria</taxon>
        <taxon>Bacillati</taxon>
        <taxon>Cyanobacteriota</taxon>
        <taxon>Cyanophyceae</taxon>
        <taxon>Nostocales</taxon>
        <taxon>Nostocaceae</taxon>
        <taxon>Nostoc</taxon>
    </lineage>
</organism>
<dbReference type="KEGG" id="nfl:COO91_00750"/>